<proteinExistence type="predicted"/>
<gene>
    <name evidence="2" type="ORF">GMARGA_LOCUS29995</name>
</gene>
<evidence type="ECO:0000256" key="1">
    <source>
        <dbReference type="SAM" id="MobiDB-lite"/>
    </source>
</evidence>
<feature type="region of interest" description="Disordered" evidence="1">
    <location>
        <begin position="77"/>
        <end position="106"/>
    </location>
</feature>
<feature type="compositionally biased region" description="Polar residues" evidence="1">
    <location>
        <begin position="92"/>
        <end position="106"/>
    </location>
</feature>
<dbReference type="EMBL" id="CAJVQB010041388">
    <property type="protein sequence ID" value="CAG8829463.1"/>
    <property type="molecule type" value="Genomic_DNA"/>
</dbReference>
<name>A0ABN7WES8_GIGMA</name>
<organism evidence="2 3">
    <name type="scientific">Gigaspora margarita</name>
    <dbReference type="NCBI Taxonomy" id="4874"/>
    <lineage>
        <taxon>Eukaryota</taxon>
        <taxon>Fungi</taxon>
        <taxon>Fungi incertae sedis</taxon>
        <taxon>Mucoromycota</taxon>
        <taxon>Glomeromycotina</taxon>
        <taxon>Glomeromycetes</taxon>
        <taxon>Diversisporales</taxon>
        <taxon>Gigasporaceae</taxon>
        <taxon>Gigaspora</taxon>
    </lineage>
</organism>
<protein>
    <submittedName>
        <fullName evidence="2">10624_t:CDS:1</fullName>
    </submittedName>
</protein>
<evidence type="ECO:0000313" key="2">
    <source>
        <dbReference type="EMBL" id="CAG8829463.1"/>
    </source>
</evidence>
<accession>A0ABN7WES8</accession>
<comment type="caution">
    <text evidence="2">The sequence shown here is derived from an EMBL/GenBank/DDBJ whole genome shotgun (WGS) entry which is preliminary data.</text>
</comment>
<dbReference type="Proteomes" id="UP000789901">
    <property type="component" value="Unassembled WGS sequence"/>
</dbReference>
<keyword evidence="3" id="KW-1185">Reference proteome</keyword>
<feature type="compositionally biased region" description="Low complexity" evidence="1">
    <location>
        <begin position="77"/>
        <end position="86"/>
    </location>
</feature>
<reference evidence="2 3" key="1">
    <citation type="submission" date="2021-06" db="EMBL/GenBank/DDBJ databases">
        <authorList>
            <person name="Kallberg Y."/>
            <person name="Tangrot J."/>
            <person name="Rosling A."/>
        </authorList>
    </citation>
    <scope>NUCLEOTIDE SEQUENCE [LARGE SCALE GENOMIC DNA]</scope>
    <source>
        <strain evidence="2 3">120-4 pot B 10/14</strain>
    </source>
</reference>
<sequence length="106" mass="11684">MKRKIAVAGGSHIVIKIDSFRNPLIAHDYTNVVGNNAVTDNAERIGTEQPLANLFEILEHIEMQRAEKKLGLVSKIPQSSYKSSSKLIPAQESKTQHFVPSQSISS</sequence>
<evidence type="ECO:0000313" key="3">
    <source>
        <dbReference type="Proteomes" id="UP000789901"/>
    </source>
</evidence>